<dbReference type="PANTHER" id="PTHR32099">
    <property type="entry name" value="CYSTEINE-RICH REPEAT SECRETORY PROTEIN"/>
    <property type="match status" value="1"/>
</dbReference>
<dbReference type="EMBL" id="JANAVB010044419">
    <property type="protein sequence ID" value="KAJ6791358.1"/>
    <property type="molecule type" value="Genomic_DNA"/>
</dbReference>
<evidence type="ECO:0000313" key="4">
    <source>
        <dbReference type="EMBL" id="KAJ6791358.1"/>
    </source>
</evidence>
<evidence type="ECO:0000259" key="3">
    <source>
        <dbReference type="PROSITE" id="PS51473"/>
    </source>
</evidence>
<organism evidence="4 5">
    <name type="scientific">Iris pallida</name>
    <name type="common">Sweet iris</name>
    <dbReference type="NCBI Taxonomy" id="29817"/>
    <lineage>
        <taxon>Eukaryota</taxon>
        <taxon>Viridiplantae</taxon>
        <taxon>Streptophyta</taxon>
        <taxon>Embryophyta</taxon>
        <taxon>Tracheophyta</taxon>
        <taxon>Spermatophyta</taxon>
        <taxon>Magnoliopsida</taxon>
        <taxon>Liliopsida</taxon>
        <taxon>Asparagales</taxon>
        <taxon>Iridaceae</taxon>
        <taxon>Iridoideae</taxon>
        <taxon>Irideae</taxon>
        <taxon>Iris</taxon>
    </lineage>
</organism>
<evidence type="ECO:0000256" key="1">
    <source>
        <dbReference type="ARBA" id="ARBA00022729"/>
    </source>
</evidence>
<keyword evidence="2" id="KW-0677">Repeat</keyword>
<keyword evidence="4" id="KW-0675">Receptor</keyword>
<keyword evidence="1" id="KW-0732">Signal</keyword>
<name>A0AAX6DHY8_IRIPA</name>
<keyword evidence="5" id="KW-1185">Reference proteome</keyword>
<protein>
    <submittedName>
        <fullName evidence="4">Receptor-like protein kinase</fullName>
    </submittedName>
</protein>
<dbReference type="FunFam" id="3.30.430.20:FF:000002">
    <property type="entry name" value="Cysteine-rich receptor-like protein kinase 10"/>
    <property type="match status" value="1"/>
</dbReference>
<reference evidence="4" key="2">
    <citation type="submission" date="2023-04" db="EMBL/GenBank/DDBJ databases">
        <authorList>
            <person name="Bruccoleri R.E."/>
            <person name="Oakeley E.J."/>
            <person name="Faust A.-M."/>
            <person name="Dessus-Babus S."/>
            <person name="Altorfer M."/>
            <person name="Burckhardt D."/>
            <person name="Oertli M."/>
            <person name="Naumann U."/>
            <person name="Petersen F."/>
            <person name="Wong J."/>
        </authorList>
    </citation>
    <scope>NUCLEOTIDE SEQUENCE</scope>
    <source>
        <strain evidence="4">GSM-AAB239-AS_SAM_17_03QT</strain>
        <tissue evidence="4">Leaf</tissue>
    </source>
</reference>
<dbReference type="CDD" id="cd23509">
    <property type="entry name" value="Gnk2-like"/>
    <property type="match status" value="1"/>
</dbReference>
<dbReference type="GO" id="GO:0016301">
    <property type="term" value="F:kinase activity"/>
    <property type="evidence" value="ECO:0007669"/>
    <property type="project" value="UniProtKB-KW"/>
</dbReference>
<dbReference type="Gene3D" id="3.30.430.20">
    <property type="entry name" value="Gnk2 domain, C-X8-C-X2-C motif"/>
    <property type="match status" value="1"/>
</dbReference>
<dbReference type="InterPro" id="IPR038408">
    <property type="entry name" value="GNK2_sf"/>
</dbReference>
<dbReference type="InterPro" id="IPR002902">
    <property type="entry name" value="GNK2"/>
</dbReference>
<dbReference type="PANTHER" id="PTHR32099:SF42">
    <property type="entry name" value="CYSTEINE-RICH RECEPTOR-LIKE PROTEIN KINASE 9-RELATED"/>
    <property type="match status" value="1"/>
</dbReference>
<comment type="caution">
    <text evidence="4">The sequence shown here is derived from an EMBL/GenBank/DDBJ whole genome shotgun (WGS) entry which is preliminary data.</text>
</comment>
<sequence>MPAAKELMGKVADRAAHNSSSLLFATGMMKYRSDLPTIYGLAQCTRDLSARVCSQCLHQILDRYWNSTFAETKGGRMLGYSCNFRYEVYSFFDGDPTISLDTSISPSPSPAPAPAPILSPPPFPFYLLPHSISSSSHCFK</sequence>
<gene>
    <name evidence="4" type="ORF">M6B38_244425</name>
</gene>
<dbReference type="Proteomes" id="UP001140949">
    <property type="component" value="Unassembled WGS sequence"/>
</dbReference>
<reference evidence="4" key="1">
    <citation type="journal article" date="2023" name="GigaByte">
        <title>Genome assembly of the bearded iris, Iris pallida Lam.</title>
        <authorList>
            <person name="Bruccoleri R.E."/>
            <person name="Oakeley E.J."/>
            <person name="Faust A.M.E."/>
            <person name="Altorfer M."/>
            <person name="Dessus-Babus S."/>
            <person name="Burckhardt D."/>
            <person name="Oertli M."/>
            <person name="Naumann U."/>
            <person name="Petersen F."/>
            <person name="Wong J."/>
        </authorList>
    </citation>
    <scope>NUCLEOTIDE SEQUENCE</scope>
    <source>
        <strain evidence="4">GSM-AAB239-AS_SAM_17_03QT</strain>
    </source>
</reference>
<proteinExistence type="predicted"/>
<evidence type="ECO:0000256" key="2">
    <source>
        <dbReference type="ARBA" id="ARBA00022737"/>
    </source>
</evidence>
<keyword evidence="4" id="KW-0808">Transferase</keyword>
<dbReference type="AlphaFoldDB" id="A0AAX6DHY8"/>
<feature type="domain" description="Gnk2-homologous" evidence="3">
    <location>
        <begin position="1"/>
        <end position="91"/>
    </location>
</feature>
<dbReference type="Pfam" id="PF01657">
    <property type="entry name" value="Stress-antifung"/>
    <property type="match status" value="1"/>
</dbReference>
<accession>A0AAX6DHY8</accession>
<keyword evidence="4" id="KW-0418">Kinase</keyword>
<dbReference type="PROSITE" id="PS51473">
    <property type="entry name" value="GNK2"/>
    <property type="match status" value="1"/>
</dbReference>
<evidence type="ECO:0000313" key="5">
    <source>
        <dbReference type="Proteomes" id="UP001140949"/>
    </source>
</evidence>